<comment type="caution">
    <text evidence="3">The sequence shown here is derived from an EMBL/GenBank/DDBJ whole genome shotgun (WGS) entry which is preliminary data.</text>
</comment>
<evidence type="ECO:0000256" key="1">
    <source>
        <dbReference type="SAM" id="Coils"/>
    </source>
</evidence>
<keyword evidence="1" id="KW-0175">Coiled coil</keyword>
<dbReference type="Proteomes" id="UP001153076">
    <property type="component" value="Unassembled WGS sequence"/>
</dbReference>
<protein>
    <recommendedName>
        <fullName evidence="2">K-box domain-containing protein</fullName>
    </recommendedName>
</protein>
<feature type="domain" description="K-box" evidence="2">
    <location>
        <begin position="10"/>
        <end position="100"/>
    </location>
</feature>
<evidence type="ECO:0000313" key="3">
    <source>
        <dbReference type="EMBL" id="KAJ8429944.1"/>
    </source>
</evidence>
<organism evidence="3 4">
    <name type="scientific">Carnegiea gigantea</name>
    <dbReference type="NCBI Taxonomy" id="171969"/>
    <lineage>
        <taxon>Eukaryota</taxon>
        <taxon>Viridiplantae</taxon>
        <taxon>Streptophyta</taxon>
        <taxon>Embryophyta</taxon>
        <taxon>Tracheophyta</taxon>
        <taxon>Spermatophyta</taxon>
        <taxon>Magnoliopsida</taxon>
        <taxon>eudicotyledons</taxon>
        <taxon>Gunneridae</taxon>
        <taxon>Pentapetalae</taxon>
        <taxon>Caryophyllales</taxon>
        <taxon>Cactineae</taxon>
        <taxon>Cactaceae</taxon>
        <taxon>Cactoideae</taxon>
        <taxon>Echinocereeae</taxon>
        <taxon>Carnegiea</taxon>
    </lineage>
</organism>
<reference evidence="3" key="1">
    <citation type="submission" date="2022-04" db="EMBL/GenBank/DDBJ databases">
        <title>Carnegiea gigantea Genome sequencing and assembly v2.</title>
        <authorList>
            <person name="Copetti D."/>
            <person name="Sanderson M.J."/>
            <person name="Burquez A."/>
            <person name="Wojciechowski M.F."/>
        </authorList>
    </citation>
    <scope>NUCLEOTIDE SEQUENCE</scope>
    <source>
        <strain evidence="3">SGP5-SGP5p</strain>
        <tissue evidence="3">Aerial part</tissue>
    </source>
</reference>
<accession>A0A9Q1Q619</accession>
<gene>
    <name evidence="3" type="ORF">Cgig2_002696</name>
</gene>
<evidence type="ECO:0000313" key="4">
    <source>
        <dbReference type="Proteomes" id="UP001153076"/>
    </source>
</evidence>
<name>A0A9Q1Q619_9CARY</name>
<evidence type="ECO:0000259" key="2">
    <source>
        <dbReference type="PROSITE" id="PS51297"/>
    </source>
</evidence>
<feature type="coiled-coil region" evidence="1">
    <location>
        <begin position="44"/>
        <end position="107"/>
    </location>
</feature>
<dbReference type="GO" id="GO:0003700">
    <property type="term" value="F:DNA-binding transcription factor activity"/>
    <property type="evidence" value="ECO:0007669"/>
    <property type="project" value="InterPro"/>
</dbReference>
<dbReference type="AlphaFoldDB" id="A0A9Q1Q619"/>
<dbReference type="PROSITE" id="PS51297">
    <property type="entry name" value="K_BOX"/>
    <property type="match status" value="1"/>
</dbReference>
<dbReference type="InterPro" id="IPR002487">
    <property type="entry name" value="TF_Kbox"/>
</dbReference>
<proteinExistence type="predicted"/>
<sequence length="185" mass="21089">MSPLSTTANNSTSYREYLKLKGKYESLQRAQRNLLGEDLGPLNVKELDQLERQLESSLKQIRSTKTQSMLDQLIELQSKEHALLEANKALKAELDRIMMKESQLQQSWDASNEQNVAYSHQQHALSEGLFQSLGCNPNLQIGFNPETSDQMTIATTHAQMHFTLNFVVVIAHLKIWAYGLWVITQ</sequence>
<dbReference type="OrthoDB" id="1898716at2759"/>
<keyword evidence="4" id="KW-1185">Reference proteome</keyword>
<dbReference type="EMBL" id="JAKOGI010000843">
    <property type="protein sequence ID" value="KAJ8429944.1"/>
    <property type="molecule type" value="Genomic_DNA"/>
</dbReference>
<dbReference type="Pfam" id="PF01486">
    <property type="entry name" value="K-box"/>
    <property type="match status" value="1"/>
</dbReference>
<dbReference type="GO" id="GO:0005634">
    <property type="term" value="C:nucleus"/>
    <property type="evidence" value="ECO:0007669"/>
    <property type="project" value="InterPro"/>
</dbReference>